<dbReference type="EMBL" id="CP036271">
    <property type="protein sequence ID" value="QDT53780.1"/>
    <property type="molecule type" value="Genomic_DNA"/>
</dbReference>
<dbReference type="Pfam" id="PF13481">
    <property type="entry name" value="AAA_25"/>
    <property type="match status" value="1"/>
</dbReference>
<gene>
    <name evidence="1" type="ORF">Pan44_18040</name>
</gene>
<dbReference type="RefSeq" id="WP_197453957.1">
    <property type="nucleotide sequence ID" value="NZ_CP036271.1"/>
</dbReference>
<keyword evidence="2" id="KW-1185">Reference proteome</keyword>
<evidence type="ECO:0008006" key="3">
    <source>
        <dbReference type="Google" id="ProtNLM"/>
    </source>
</evidence>
<accession>A0A517SCB5</accession>
<dbReference type="SUPFAM" id="SSF52540">
    <property type="entry name" value="P-loop containing nucleoside triphosphate hydrolases"/>
    <property type="match status" value="1"/>
</dbReference>
<evidence type="ECO:0000313" key="1">
    <source>
        <dbReference type="EMBL" id="QDT53780.1"/>
    </source>
</evidence>
<evidence type="ECO:0000313" key="2">
    <source>
        <dbReference type="Proteomes" id="UP000315700"/>
    </source>
</evidence>
<dbReference type="InParanoid" id="A0A517SCB5"/>
<reference evidence="1 2" key="1">
    <citation type="submission" date="2019-02" db="EMBL/GenBank/DDBJ databases">
        <title>Deep-cultivation of Planctomycetes and their phenomic and genomic characterization uncovers novel biology.</title>
        <authorList>
            <person name="Wiegand S."/>
            <person name="Jogler M."/>
            <person name="Boedeker C."/>
            <person name="Pinto D."/>
            <person name="Vollmers J."/>
            <person name="Rivas-Marin E."/>
            <person name="Kohn T."/>
            <person name="Peeters S.H."/>
            <person name="Heuer A."/>
            <person name="Rast P."/>
            <person name="Oberbeckmann S."/>
            <person name="Bunk B."/>
            <person name="Jeske O."/>
            <person name="Meyerdierks A."/>
            <person name="Storesund J.E."/>
            <person name="Kallscheuer N."/>
            <person name="Luecker S."/>
            <person name="Lage O.M."/>
            <person name="Pohl T."/>
            <person name="Merkel B.J."/>
            <person name="Hornburger P."/>
            <person name="Mueller R.-W."/>
            <person name="Bruemmer F."/>
            <person name="Labrenz M."/>
            <person name="Spormann A.M."/>
            <person name="Op den Camp H."/>
            <person name="Overmann J."/>
            <person name="Amann R."/>
            <person name="Jetten M.S.M."/>
            <person name="Mascher T."/>
            <person name="Medema M.H."/>
            <person name="Devos D.P."/>
            <person name="Kaster A.-K."/>
            <person name="Ovreas L."/>
            <person name="Rohde M."/>
            <person name="Galperin M.Y."/>
            <person name="Jogler C."/>
        </authorList>
    </citation>
    <scope>NUCLEOTIDE SEQUENCE [LARGE SCALE GENOMIC DNA]</scope>
    <source>
        <strain evidence="1 2">Pan44</strain>
    </source>
</reference>
<dbReference type="Proteomes" id="UP000315700">
    <property type="component" value="Chromosome"/>
</dbReference>
<dbReference type="AlphaFoldDB" id="A0A517SCB5"/>
<name>A0A517SCB5_9PLAN</name>
<protein>
    <recommendedName>
        <fullName evidence="3">AAA+ ATPase domain-containing protein</fullName>
    </recommendedName>
</protein>
<sequence length="330" mass="36019">MSDGLLTWSELERLADSQEDRWVFEGLLRQGELVLFHGAPYSGKTTTTCELAVAAATGSPFLGFPVPEKHLILFVNADGAHERTLRNRFKRAVKPDGVDAWNRRFYSVATNAMKLPLDAEFLRLKIEAVQARFGAEERGIVVIDGLRTGLLVGEAANVENDSASMSRILRPIRNLARETGWVILVLHHSNRSSGDYSGSAAIPGATEGVWSIERHETSKTSTLRVKTRDAVLPALRVMEHEGGLQLAGNLNSASPDGDAVTNFVEQFPTDEAAGWTRDDVVDKGLATEKTVAKALQRGLEGGLVQTGRGRKGSPFRYHRRCVRVDGSTSA</sequence>
<organism evidence="1 2">
    <name type="scientific">Caulifigura coniformis</name>
    <dbReference type="NCBI Taxonomy" id="2527983"/>
    <lineage>
        <taxon>Bacteria</taxon>
        <taxon>Pseudomonadati</taxon>
        <taxon>Planctomycetota</taxon>
        <taxon>Planctomycetia</taxon>
        <taxon>Planctomycetales</taxon>
        <taxon>Planctomycetaceae</taxon>
        <taxon>Caulifigura</taxon>
    </lineage>
</organism>
<dbReference type="Gene3D" id="3.40.50.300">
    <property type="entry name" value="P-loop containing nucleotide triphosphate hydrolases"/>
    <property type="match status" value="1"/>
</dbReference>
<proteinExistence type="predicted"/>
<dbReference type="InterPro" id="IPR027417">
    <property type="entry name" value="P-loop_NTPase"/>
</dbReference>
<dbReference type="KEGG" id="ccos:Pan44_18040"/>